<evidence type="ECO:0000313" key="1">
    <source>
        <dbReference type="EMBL" id="KIM23348.1"/>
    </source>
</evidence>
<dbReference type="AlphaFoldDB" id="A0A0C2WA86"/>
<keyword evidence="2" id="KW-1185">Reference proteome</keyword>
<dbReference type="HOGENOM" id="CLU_901841_0_0_1"/>
<feature type="non-terminal residue" evidence="1">
    <location>
        <position position="1"/>
    </location>
</feature>
<protein>
    <submittedName>
        <fullName evidence="1">Uncharacterized protein</fullName>
    </submittedName>
</protein>
<name>A0A0C2WA86_SERVB</name>
<dbReference type="OrthoDB" id="4179406at2759"/>
<organism evidence="1 2">
    <name type="scientific">Serendipita vermifera MAFF 305830</name>
    <dbReference type="NCBI Taxonomy" id="933852"/>
    <lineage>
        <taxon>Eukaryota</taxon>
        <taxon>Fungi</taxon>
        <taxon>Dikarya</taxon>
        <taxon>Basidiomycota</taxon>
        <taxon>Agaricomycotina</taxon>
        <taxon>Agaricomycetes</taxon>
        <taxon>Sebacinales</taxon>
        <taxon>Serendipitaceae</taxon>
        <taxon>Serendipita</taxon>
    </lineage>
</organism>
<evidence type="ECO:0000313" key="2">
    <source>
        <dbReference type="Proteomes" id="UP000054097"/>
    </source>
</evidence>
<gene>
    <name evidence="1" type="ORF">M408DRAFT_321022</name>
</gene>
<reference evidence="1 2" key="1">
    <citation type="submission" date="2014-04" db="EMBL/GenBank/DDBJ databases">
        <authorList>
            <consortium name="DOE Joint Genome Institute"/>
            <person name="Kuo A."/>
            <person name="Zuccaro A."/>
            <person name="Kohler A."/>
            <person name="Nagy L.G."/>
            <person name="Floudas D."/>
            <person name="Copeland A."/>
            <person name="Barry K.W."/>
            <person name="Cichocki N."/>
            <person name="Veneault-Fourrey C."/>
            <person name="LaButti K."/>
            <person name="Lindquist E.A."/>
            <person name="Lipzen A."/>
            <person name="Lundell T."/>
            <person name="Morin E."/>
            <person name="Murat C."/>
            <person name="Sun H."/>
            <person name="Tunlid A."/>
            <person name="Henrissat B."/>
            <person name="Grigoriev I.V."/>
            <person name="Hibbett D.S."/>
            <person name="Martin F."/>
            <person name="Nordberg H.P."/>
            <person name="Cantor M.N."/>
            <person name="Hua S.X."/>
        </authorList>
    </citation>
    <scope>NUCLEOTIDE SEQUENCE [LARGE SCALE GENOMIC DNA]</scope>
    <source>
        <strain evidence="1 2">MAFF 305830</strain>
    </source>
</reference>
<sequence length="309" mass="34314">DLLPAVSQGLVLLCSIPPVSRTPICARYGDRSKRTVPNDGFLSSLMPKAEEAGLAAKMIYTGFALTDLRHQVEMSDLRYKRGLLSTLLDVEWEAVMVGQELSTLEGGIERFIYLLLTLVDQAMISLEHIERESKNRPTSSTANLRSGDIPVSVDETIRLFNQRVNQMISTVDELIGEVQEASNKVNSLRSGLARLSYLFSRMTDSEIAQRDELLAKVWTMLGGNRNELAKFEDNIAIISHISANKLTIQRILEGVAVELQALQRRLAELRKDGAHQGDTELFKYHLLWVTGVVNSLSHGIGQKTASHSA</sequence>
<proteinExistence type="predicted"/>
<dbReference type="STRING" id="933852.A0A0C2WA86"/>
<reference evidence="2" key="2">
    <citation type="submission" date="2015-01" db="EMBL/GenBank/DDBJ databases">
        <title>Evolutionary Origins and Diversification of the Mycorrhizal Mutualists.</title>
        <authorList>
            <consortium name="DOE Joint Genome Institute"/>
            <consortium name="Mycorrhizal Genomics Consortium"/>
            <person name="Kohler A."/>
            <person name="Kuo A."/>
            <person name="Nagy L.G."/>
            <person name="Floudas D."/>
            <person name="Copeland A."/>
            <person name="Barry K.W."/>
            <person name="Cichocki N."/>
            <person name="Veneault-Fourrey C."/>
            <person name="LaButti K."/>
            <person name="Lindquist E.A."/>
            <person name="Lipzen A."/>
            <person name="Lundell T."/>
            <person name="Morin E."/>
            <person name="Murat C."/>
            <person name="Riley R."/>
            <person name="Ohm R."/>
            <person name="Sun H."/>
            <person name="Tunlid A."/>
            <person name="Henrissat B."/>
            <person name="Grigoriev I.V."/>
            <person name="Hibbett D.S."/>
            <person name="Martin F."/>
        </authorList>
    </citation>
    <scope>NUCLEOTIDE SEQUENCE [LARGE SCALE GENOMIC DNA]</scope>
    <source>
        <strain evidence="2">MAFF 305830</strain>
    </source>
</reference>
<dbReference type="EMBL" id="KN824338">
    <property type="protein sequence ID" value="KIM23348.1"/>
    <property type="molecule type" value="Genomic_DNA"/>
</dbReference>
<accession>A0A0C2WA86</accession>
<dbReference type="Proteomes" id="UP000054097">
    <property type="component" value="Unassembled WGS sequence"/>
</dbReference>